<accession>A0ABN8IV46</accession>
<feature type="non-terminal residue" evidence="2">
    <location>
        <position position="1"/>
    </location>
</feature>
<protein>
    <submittedName>
        <fullName evidence="2">Uncharacterized protein</fullName>
    </submittedName>
</protein>
<sequence>MAAVKLQKLLIVCFVTTYVVLTSGMPTSDDADSLLEKLLDLFPSDDSPSRLNNSQVISALRGDNDTSLLEAVLDLFSSDDSPLRFNDVIS</sequence>
<name>A0ABN8IV46_9NEOP</name>
<proteinExistence type="predicted"/>
<dbReference type="Proteomes" id="UP000837857">
    <property type="component" value="Chromosome 30"/>
</dbReference>
<dbReference type="EMBL" id="OW152842">
    <property type="protein sequence ID" value="CAH2064853.1"/>
    <property type="molecule type" value="Genomic_DNA"/>
</dbReference>
<feature type="chain" id="PRO_5047396247" evidence="1">
    <location>
        <begin position="25"/>
        <end position="90"/>
    </location>
</feature>
<reference evidence="2" key="1">
    <citation type="submission" date="2022-03" db="EMBL/GenBank/DDBJ databases">
        <authorList>
            <person name="Martin H S."/>
        </authorList>
    </citation>
    <scope>NUCLEOTIDE SEQUENCE</scope>
</reference>
<keyword evidence="1" id="KW-0732">Signal</keyword>
<evidence type="ECO:0000313" key="3">
    <source>
        <dbReference type="Proteomes" id="UP000837857"/>
    </source>
</evidence>
<keyword evidence="3" id="KW-1185">Reference proteome</keyword>
<evidence type="ECO:0000313" key="2">
    <source>
        <dbReference type="EMBL" id="CAH2064853.1"/>
    </source>
</evidence>
<organism evidence="2 3">
    <name type="scientific">Iphiclides podalirius</name>
    <name type="common">scarce swallowtail</name>
    <dbReference type="NCBI Taxonomy" id="110791"/>
    <lineage>
        <taxon>Eukaryota</taxon>
        <taxon>Metazoa</taxon>
        <taxon>Ecdysozoa</taxon>
        <taxon>Arthropoda</taxon>
        <taxon>Hexapoda</taxon>
        <taxon>Insecta</taxon>
        <taxon>Pterygota</taxon>
        <taxon>Neoptera</taxon>
        <taxon>Endopterygota</taxon>
        <taxon>Lepidoptera</taxon>
        <taxon>Glossata</taxon>
        <taxon>Ditrysia</taxon>
        <taxon>Papilionoidea</taxon>
        <taxon>Papilionidae</taxon>
        <taxon>Papilioninae</taxon>
        <taxon>Iphiclides</taxon>
    </lineage>
</organism>
<feature type="signal peptide" evidence="1">
    <location>
        <begin position="1"/>
        <end position="24"/>
    </location>
</feature>
<evidence type="ECO:0000256" key="1">
    <source>
        <dbReference type="SAM" id="SignalP"/>
    </source>
</evidence>
<gene>
    <name evidence="2" type="ORF">IPOD504_LOCUS12928</name>
</gene>